<dbReference type="SUPFAM" id="SSF51126">
    <property type="entry name" value="Pectin lyase-like"/>
    <property type="match status" value="1"/>
</dbReference>
<dbReference type="PROSITE" id="PS00409">
    <property type="entry name" value="PROKAR_NTER_METHYL"/>
    <property type="match status" value="1"/>
</dbReference>
<feature type="region of interest" description="Disordered" evidence="1">
    <location>
        <begin position="786"/>
        <end position="807"/>
    </location>
</feature>
<evidence type="ECO:0000313" key="4">
    <source>
        <dbReference type="Proteomes" id="UP000176604"/>
    </source>
</evidence>
<accession>A0A1F7ULE3</accession>
<feature type="compositionally biased region" description="Low complexity" evidence="1">
    <location>
        <begin position="795"/>
        <end position="805"/>
    </location>
</feature>
<dbReference type="Pfam" id="PF07963">
    <property type="entry name" value="N_methyl"/>
    <property type="match status" value="1"/>
</dbReference>
<dbReference type="Pfam" id="PF13620">
    <property type="entry name" value="CarboxypepD_reg"/>
    <property type="match status" value="1"/>
</dbReference>
<dbReference type="STRING" id="1802397.A3J43_03120"/>
<dbReference type="Gene3D" id="2.60.40.1120">
    <property type="entry name" value="Carboxypeptidase-like, regulatory domain"/>
    <property type="match status" value="2"/>
</dbReference>
<evidence type="ECO:0000313" key="3">
    <source>
        <dbReference type="EMBL" id="OGL79120.1"/>
    </source>
</evidence>
<dbReference type="Proteomes" id="UP000176604">
    <property type="component" value="Unassembled WGS sequence"/>
</dbReference>
<evidence type="ECO:0000256" key="1">
    <source>
        <dbReference type="SAM" id="MobiDB-lite"/>
    </source>
</evidence>
<feature type="transmembrane region" description="Helical" evidence="2">
    <location>
        <begin position="42"/>
        <end position="65"/>
    </location>
</feature>
<sequence length="866" mass="91615">MKTNSKIKNQKSKLWRSDITSDRNAFISRFAFWILHSQRAGFTLIETMVAVALFALLSVGTYGVFTQTTKTIRASRSRVAATALAGERVEIIRNLPYASVGLQGGVPPGNLVPSEVVVRDGIPFTITTVIRNIDDPFDGILGGDPNDTSPADYKLAEISVSCDTCTGNPPLIFTTTVAPKNLESASTNGSLFVQVINASGEIIPGTTVHVENTTVNPQINLDDVTNAQGELQLVNVPPALNSYRIRATKSGYSTEQTYAPGDVTNPNPTKAHASVITQQLTRITMVIDKVSTMTVNSVHADTLSPIASIPFHMQGAKPIGTYADESPVYKYSQDHTTNAAGTITLTDVEWDTYTVSASDQLLGYDVAFIDPTQPIGVNPDTTHMVNIGLRSNAIHTLNVNVTDSGAAPLEGASVTLANAPLGYNETAATPFHGQVFFSPLSPATYVLSAEKSGYNPTVQNIAINGDTDITLALGQAPPPPPPPPPGTGATTSYTIGTRALNVDITAVAGSGPWSLLVSPADLSSVALHDKLLDEGSPQRAWKVSSVDDANNTITVIDSEANGGAPALNGVGQAALSRWFSTLAAWETARQGDLITRDTIEQGILYADSVFTSGALIDGSTTDSGHFLWITAAPGERHAGVASGGSLVLIDGQNSIDGQIDIQDSYTRVEWLEMTRIRSDGNDADTIQVRDASNVLLQYLLIHNFDDGSNSIVGVKGQANASFTLRNSLIYDGDTAAVRMTSSSGTATVQNSTIYDMDRRGLYEDNGTIHAINTIAMGNPTSDFSVSRGNESYNMSSDSSASGTGSLTNKSASAQFQSIASGSENLHLKAGANAYNAGADLSSSFTDDTDSESRPKFTVWDMGADEY</sequence>
<comment type="caution">
    <text evidence="3">The sequence shown here is derived from an EMBL/GenBank/DDBJ whole genome shotgun (WGS) entry which is preliminary data.</text>
</comment>
<dbReference type="InterPro" id="IPR045584">
    <property type="entry name" value="Pilin-like"/>
</dbReference>
<dbReference type="InterPro" id="IPR011050">
    <property type="entry name" value="Pectin_lyase_fold/virulence"/>
</dbReference>
<dbReference type="AlphaFoldDB" id="A0A1F7ULE3"/>
<dbReference type="InterPro" id="IPR012902">
    <property type="entry name" value="N_methyl_site"/>
</dbReference>
<dbReference type="SUPFAM" id="SSF54523">
    <property type="entry name" value="Pili subunits"/>
    <property type="match status" value="1"/>
</dbReference>
<dbReference type="SUPFAM" id="SSF49464">
    <property type="entry name" value="Carboxypeptidase regulatory domain-like"/>
    <property type="match status" value="1"/>
</dbReference>
<keyword evidence="2" id="KW-1133">Transmembrane helix</keyword>
<reference evidence="3 4" key="1">
    <citation type="journal article" date="2016" name="Nat. Commun.">
        <title>Thousands of microbial genomes shed light on interconnected biogeochemical processes in an aquifer system.</title>
        <authorList>
            <person name="Anantharaman K."/>
            <person name="Brown C.T."/>
            <person name="Hug L.A."/>
            <person name="Sharon I."/>
            <person name="Castelle C.J."/>
            <person name="Probst A.J."/>
            <person name="Thomas B.C."/>
            <person name="Singh A."/>
            <person name="Wilkins M.J."/>
            <person name="Karaoz U."/>
            <person name="Brodie E.L."/>
            <person name="Williams K.H."/>
            <person name="Hubbard S.S."/>
            <person name="Banfield J.F."/>
        </authorList>
    </citation>
    <scope>NUCLEOTIDE SEQUENCE [LARGE SCALE GENOMIC DNA]</scope>
</reference>
<evidence type="ECO:0000256" key="2">
    <source>
        <dbReference type="SAM" id="Phobius"/>
    </source>
</evidence>
<feature type="region of interest" description="Disordered" evidence="1">
    <location>
        <begin position="840"/>
        <end position="866"/>
    </location>
</feature>
<keyword evidence="2" id="KW-0472">Membrane</keyword>
<proteinExistence type="predicted"/>
<protein>
    <submittedName>
        <fullName evidence="3">Uncharacterized protein</fullName>
    </submittedName>
</protein>
<dbReference type="EMBL" id="MGEF01000018">
    <property type="protein sequence ID" value="OGL79120.1"/>
    <property type="molecule type" value="Genomic_DNA"/>
</dbReference>
<dbReference type="InterPro" id="IPR008969">
    <property type="entry name" value="CarboxyPept-like_regulatory"/>
</dbReference>
<gene>
    <name evidence="3" type="ORF">A3J43_03120</name>
</gene>
<dbReference type="NCBIfam" id="TIGR02532">
    <property type="entry name" value="IV_pilin_GFxxxE"/>
    <property type="match status" value="1"/>
</dbReference>
<dbReference type="SUPFAM" id="SSF49478">
    <property type="entry name" value="Cna protein B-type domain"/>
    <property type="match status" value="1"/>
</dbReference>
<keyword evidence="2" id="KW-0812">Transmembrane</keyword>
<organism evidence="3 4">
    <name type="scientific">Candidatus Uhrbacteria bacterium RIFCSPHIGHO2_12_FULL_54_23</name>
    <dbReference type="NCBI Taxonomy" id="1802397"/>
    <lineage>
        <taxon>Bacteria</taxon>
        <taxon>Candidatus Uhriibacteriota</taxon>
    </lineage>
</organism>
<name>A0A1F7ULE3_9BACT</name>